<evidence type="ECO:0000256" key="3">
    <source>
        <dbReference type="RuleBase" id="RU004019"/>
    </source>
</evidence>
<dbReference type="SUPFAM" id="SSF46785">
    <property type="entry name" value="Winged helix' DNA-binding domain"/>
    <property type="match status" value="1"/>
</dbReference>
<dbReference type="Pfam" id="PF00178">
    <property type="entry name" value="Ets"/>
    <property type="match status" value="1"/>
</dbReference>
<dbReference type="PRINTS" id="PR01217">
    <property type="entry name" value="PRICHEXTENSN"/>
</dbReference>
<dbReference type="SMART" id="SM00413">
    <property type="entry name" value="ETS"/>
    <property type="match status" value="1"/>
</dbReference>
<evidence type="ECO:0000313" key="6">
    <source>
        <dbReference type="EMBL" id="CAH3018676.1"/>
    </source>
</evidence>
<feature type="region of interest" description="Disordered" evidence="4">
    <location>
        <begin position="193"/>
        <end position="217"/>
    </location>
</feature>
<name>A0ABN8LRM3_9CNID</name>
<evidence type="ECO:0000256" key="1">
    <source>
        <dbReference type="ARBA" id="ARBA00005562"/>
    </source>
</evidence>
<dbReference type="PRINTS" id="PR00454">
    <property type="entry name" value="ETSDOMAIN"/>
</dbReference>
<dbReference type="InterPro" id="IPR000418">
    <property type="entry name" value="Ets_dom"/>
</dbReference>
<proteinExistence type="inferred from homology"/>
<dbReference type="PANTHER" id="PTHR11849">
    <property type="entry name" value="ETS"/>
    <property type="match status" value="1"/>
</dbReference>
<feature type="region of interest" description="Disordered" evidence="4">
    <location>
        <begin position="314"/>
        <end position="356"/>
    </location>
</feature>
<dbReference type="InterPro" id="IPR036388">
    <property type="entry name" value="WH-like_DNA-bd_sf"/>
</dbReference>
<comment type="subcellular location">
    <subcellularLocation>
        <location evidence="3">Nucleus</location>
    </subcellularLocation>
</comment>
<keyword evidence="2 3" id="KW-0238">DNA-binding</keyword>
<reference evidence="6 7" key="1">
    <citation type="submission" date="2022-05" db="EMBL/GenBank/DDBJ databases">
        <authorList>
            <consortium name="Genoscope - CEA"/>
            <person name="William W."/>
        </authorList>
    </citation>
    <scope>NUCLEOTIDE SEQUENCE [LARGE SCALE GENOMIC DNA]</scope>
</reference>
<dbReference type="PROSITE" id="PS50061">
    <property type="entry name" value="ETS_DOMAIN_3"/>
    <property type="match status" value="1"/>
</dbReference>
<dbReference type="Proteomes" id="UP001159427">
    <property type="component" value="Unassembled WGS sequence"/>
</dbReference>
<comment type="similarity">
    <text evidence="1 3">Belongs to the ETS family.</text>
</comment>
<dbReference type="InterPro" id="IPR046328">
    <property type="entry name" value="ETS_fam"/>
</dbReference>
<feature type="compositionally biased region" description="Basic and acidic residues" evidence="4">
    <location>
        <begin position="314"/>
        <end position="339"/>
    </location>
</feature>
<organism evidence="6 7">
    <name type="scientific">Porites evermanni</name>
    <dbReference type="NCBI Taxonomy" id="104178"/>
    <lineage>
        <taxon>Eukaryota</taxon>
        <taxon>Metazoa</taxon>
        <taxon>Cnidaria</taxon>
        <taxon>Anthozoa</taxon>
        <taxon>Hexacorallia</taxon>
        <taxon>Scleractinia</taxon>
        <taxon>Fungiina</taxon>
        <taxon>Poritidae</taxon>
        <taxon>Porites</taxon>
    </lineage>
</organism>
<dbReference type="EMBL" id="CALNXI010000093">
    <property type="protein sequence ID" value="CAH3018676.1"/>
    <property type="molecule type" value="Genomic_DNA"/>
</dbReference>
<dbReference type="PROSITE" id="PS00346">
    <property type="entry name" value="ETS_DOMAIN_2"/>
    <property type="match status" value="1"/>
</dbReference>
<feature type="domain" description="ETS" evidence="5">
    <location>
        <begin position="383"/>
        <end position="462"/>
    </location>
</feature>
<evidence type="ECO:0000256" key="4">
    <source>
        <dbReference type="SAM" id="MobiDB-lite"/>
    </source>
</evidence>
<sequence>MLSQQWFGSFHRAGPLASRFERKQGVSYFQQENRRKVHLVVTMTTLSSFPHNYELPVWPAPSSDNCEDLFPLEPFDFGLNDFDIRRILDPSGLISVENFPLFRPETPEPSLLQKISTPEDVSLNSMQTLGQLEKTFTAETMILNRLPTPEPDPVSVNFSYQPGALQTTITTESTPLYDAPNSNSSYLYNQPTLMPSPLHRASTPETSPLDSIPTPEPSPLPNKPIPEVLCNTPAPLCNAVYSSPTPESSPVERIPPPPPPGTSPLQMFEIKPEACKDTANSPSKFRQVVLNPEKKEVSMDCEGNETSFLRSVKKEEKQQDFPDRETLANNEIKAEKTEEFSNDAEESSNSDRPVRQCQSRYSFRAKRGGSMLSQSRPTVRKTVVLWKFIKELLEKNDPCVSWISREEGSFKFVDSKQAARLWGQRKNKRNMTYEKMSRALRYYYDRQIMFHDEGQKLMYRFGDGAREDRGQSEPDES</sequence>
<evidence type="ECO:0000256" key="2">
    <source>
        <dbReference type="ARBA" id="ARBA00023125"/>
    </source>
</evidence>
<dbReference type="PANTHER" id="PTHR11849:SF191">
    <property type="entry name" value="ECDYSONE-INDUCED PROTEIN 74EF ISOFORM B"/>
    <property type="match status" value="1"/>
</dbReference>
<evidence type="ECO:0000313" key="7">
    <source>
        <dbReference type="Proteomes" id="UP001159427"/>
    </source>
</evidence>
<dbReference type="InterPro" id="IPR036390">
    <property type="entry name" value="WH_DNA-bd_sf"/>
</dbReference>
<gene>
    <name evidence="6" type="ORF">PEVE_00044267</name>
</gene>
<accession>A0ABN8LRM3</accession>
<keyword evidence="7" id="KW-1185">Reference proteome</keyword>
<evidence type="ECO:0000259" key="5">
    <source>
        <dbReference type="PROSITE" id="PS50061"/>
    </source>
</evidence>
<dbReference type="Gene3D" id="1.10.10.10">
    <property type="entry name" value="Winged helix-like DNA-binding domain superfamily/Winged helix DNA-binding domain"/>
    <property type="match status" value="1"/>
</dbReference>
<keyword evidence="3" id="KW-0539">Nucleus</keyword>
<comment type="caution">
    <text evidence="6">The sequence shown here is derived from an EMBL/GenBank/DDBJ whole genome shotgun (WGS) entry which is preliminary data.</text>
</comment>
<protein>
    <recommendedName>
        <fullName evidence="5">ETS domain-containing protein</fullName>
    </recommendedName>
</protein>